<evidence type="ECO:0000313" key="1">
    <source>
        <dbReference type="EMBL" id="KAF5879880.1"/>
    </source>
</evidence>
<dbReference type="Proteomes" id="UP000727407">
    <property type="component" value="Unassembled WGS sequence"/>
</dbReference>
<sequence>MGNGEHMQPLVSSHTNYGLDKLLIKRYFKLIQATHHSEVVENSIQTGRFPGGMHKQANKLTQFIKPASPQDSTLEKIKRNTLAWMNNNMYILSEHYTQVIIDLMEHISEFIEPEWTVAVKWARGRFKHRLKESTLATCKDTILEKQATLLRDPGPQSYASVLKRTNSAPTLRYNHNTRITTLRTETPPSCLRELVPLITEPISTNKKEITIQAQVHHREVSPVTFKDSTDKIMKNKRVMDGFSLNTGLGSEEGETCSDEATSGRRGIRMIGNIKEKSLSNTRSESDSLESYMALKPEWSSPDSSGGDIIDREQQNLNALNDYIDECGYPLLELNKLLFQVEKDGIHWTSGTAQQLFDLWCDQIKF</sequence>
<keyword evidence="2" id="KW-1185">Reference proteome</keyword>
<accession>A0A8J4TVI4</accession>
<reference evidence="1" key="1">
    <citation type="submission" date="2020-07" db="EMBL/GenBank/DDBJ databases">
        <title>Clarias magur genome sequencing, assembly and annotation.</title>
        <authorList>
            <person name="Kushwaha B."/>
            <person name="Kumar R."/>
            <person name="Das P."/>
            <person name="Joshi C.G."/>
            <person name="Kumar D."/>
            <person name="Nagpure N.S."/>
            <person name="Pandey M."/>
            <person name="Agarwal S."/>
            <person name="Srivastava S."/>
            <person name="Singh M."/>
            <person name="Sahoo L."/>
            <person name="Jayasankar P."/>
            <person name="Meher P.K."/>
            <person name="Koringa P.G."/>
            <person name="Iquebal M.A."/>
            <person name="Das S.P."/>
            <person name="Bit A."/>
            <person name="Patnaik S."/>
            <person name="Patel N."/>
            <person name="Shah T.M."/>
            <person name="Hinsu A."/>
            <person name="Jena J.K."/>
        </authorList>
    </citation>
    <scope>NUCLEOTIDE SEQUENCE</scope>
    <source>
        <strain evidence="1">CIFAMagur01</strain>
        <tissue evidence="1">Testis</tissue>
    </source>
</reference>
<dbReference type="OrthoDB" id="8964652at2759"/>
<evidence type="ECO:0000313" key="2">
    <source>
        <dbReference type="Proteomes" id="UP000727407"/>
    </source>
</evidence>
<comment type="caution">
    <text evidence="1">The sequence shown here is derived from an EMBL/GenBank/DDBJ whole genome shotgun (WGS) entry which is preliminary data.</text>
</comment>
<dbReference type="AlphaFoldDB" id="A0A8J4TVI4"/>
<name>A0A8J4TVI4_CLAMG</name>
<gene>
    <name evidence="1" type="ORF">DAT39_023618</name>
</gene>
<organism evidence="1 2">
    <name type="scientific">Clarias magur</name>
    <name type="common">Asian catfish</name>
    <name type="synonym">Macropteronotus magur</name>
    <dbReference type="NCBI Taxonomy" id="1594786"/>
    <lineage>
        <taxon>Eukaryota</taxon>
        <taxon>Metazoa</taxon>
        <taxon>Chordata</taxon>
        <taxon>Craniata</taxon>
        <taxon>Vertebrata</taxon>
        <taxon>Euteleostomi</taxon>
        <taxon>Actinopterygii</taxon>
        <taxon>Neopterygii</taxon>
        <taxon>Teleostei</taxon>
        <taxon>Ostariophysi</taxon>
        <taxon>Siluriformes</taxon>
        <taxon>Clariidae</taxon>
        <taxon>Clarias</taxon>
    </lineage>
</organism>
<proteinExistence type="predicted"/>
<dbReference type="EMBL" id="QNUK01002287">
    <property type="protein sequence ID" value="KAF5879880.1"/>
    <property type="molecule type" value="Genomic_DNA"/>
</dbReference>
<protein>
    <submittedName>
        <fullName evidence="1">Serine/arginine repetitive matrix protein 1-like isoform X1</fullName>
    </submittedName>
</protein>